<proteinExistence type="predicted"/>
<evidence type="ECO:0008006" key="5">
    <source>
        <dbReference type="Google" id="ProtNLM"/>
    </source>
</evidence>
<evidence type="ECO:0000313" key="3">
    <source>
        <dbReference type="EMBL" id="CAG5116558.1"/>
    </source>
</evidence>
<dbReference type="PANTHER" id="PTHR18945">
    <property type="entry name" value="NEUROTRANSMITTER GATED ION CHANNEL"/>
    <property type="match status" value="1"/>
</dbReference>
<dbReference type="SUPFAM" id="SSF90112">
    <property type="entry name" value="Neurotransmitter-gated ion-channel transmembrane pore"/>
    <property type="match status" value="1"/>
</dbReference>
<organism evidence="3 4">
    <name type="scientific">Candidula unifasciata</name>
    <dbReference type="NCBI Taxonomy" id="100452"/>
    <lineage>
        <taxon>Eukaryota</taxon>
        <taxon>Metazoa</taxon>
        <taxon>Spiralia</taxon>
        <taxon>Lophotrochozoa</taxon>
        <taxon>Mollusca</taxon>
        <taxon>Gastropoda</taxon>
        <taxon>Heterobranchia</taxon>
        <taxon>Euthyneura</taxon>
        <taxon>Panpulmonata</taxon>
        <taxon>Eupulmonata</taxon>
        <taxon>Stylommatophora</taxon>
        <taxon>Helicina</taxon>
        <taxon>Helicoidea</taxon>
        <taxon>Geomitridae</taxon>
        <taxon>Candidula</taxon>
    </lineage>
</organism>
<feature type="transmembrane region" description="Helical" evidence="2">
    <location>
        <begin position="142"/>
        <end position="164"/>
    </location>
</feature>
<accession>A0A8S3YJJ0</accession>
<dbReference type="GO" id="GO:0004888">
    <property type="term" value="F:transmembrane signaling receptor activity"/>
    <property type="evidence" value="ECO:0007669"/>
    <property type="project" value="InterPro"/>
</dbReference>
<dbReference type="Gene3D" id="1.20.58.390">
    <property type="entry name" value="Neurotransmitter-gated ion-channel transmembrane domain"/>
    <property type="match status" value="1"/>
</dbReference>
<evidence type="ECO:0000313" key="4">
    <source>
        <dbReference type="Proteomes" id="UP000678393"/>
    </source>
</evidence>
<dbReference type="InterPro" id="IPR038050">
    <property type="entry name" value="Neuro_actylchol_rec"/>
</dbReference>
<name>A0A8S3YJJ0_9EUPU</name>
<dbReference type="Proteomes" id="UP000678393">
    <property type="component" value="Unassembled WGS sequence"/>
</dbReference>
<dbReference type="EMBL" id="CAJHNH020000269">
    <property type="protein sequence ID" value="CAG5116558.1"/>
    <property type="molecule type" value="Genomic_DNA"/>
</dbReference>
<keyword evidence="2" id="KW-0812">Transmembrane</keyword>
<dbReference type="GO" id="GO:0005216">
    <property type="term" value="F:monoatomic ion channel activity"/>
    <property type="evidence" value="ECO:0007669"/>
    <property type="project" value="InterPro"/>
</dbReference>
<dbReference type="InterPro" id="IPR006201">
    <property type="entry name" value="Neur_channel"/>
</dbReference>
<dbReference type="GO" id="GO:0016020">
    <property type="term" value="C:membrane"/>
    <property type="evidence" value="ECO:0007669"/>
    <property type="project" value="InterPro"/>
</dbReference>
<evidence type="ECO:0000256" key="1">
    <source>
        <dbReference type="SAM" id="MobiDB-lite"/>
    </source>
</evidence>
<keyword evidence="2" id="KW-0472">Membrane</keyword>
<sequence length="272" mass="30195">GNQEWSAYRHVDFIRDYNTLETVSMTKHPILVAAAHIKRKLGFYIWNVVIIVVLILALSFTTLAISPVSDGRLGVTMTLFLTSIAFKLVVKTTLPSISYLTYLDMYVVFALAYLTLQAAEIAIMIHLKKYKTPSKIEVYDEIAQGCLIGLLIIFHLAFIIYIQVTAFSRQRTMSDKELDFEIAKINLNQKAAESKTNTGLGGAQLSGIDARNGKVRPDENPLFNQPPGPTILQPPVGNQQGPIEVTNPLFNPTQVTNPAPPLVGNQQPFRPQ</sequence>
<protein>
    <recommendedName>
        <fullName evidence="5">Neurotransmitter-gated ion-channel transmembrane domain-containing protein</fullName>
    </recommendedName>
</protein>
<evidence type="ECO:0000256" key="2">
    <source>
        <dbReference type="SAM" id="Phobius"/>
    </source>
</evidence>
<feature type="transmembrane region" description="Helical" evidence="2">
    <location>
        <begin position="102"/>
        <end position="127"/>
    </location>
</feature>
<feature type="region of interest" description="Disordered" evidence="1">
    <location>
        <begin position="216"/>
        <end position="272"/>
    </location>
</feature>
<comment type="caution">
    <text evidence="3">The sequence shown here is derived from an EMBL/GenBank/DDBJ whole genome shotgun (WGS) entry which is preliminary data.</text>
</comment>
<keyword evidence="4" id="KW-1185">Reference proteome</keyword>
<gene>
    <name evidence="3" type="ORF">CUNI_LOCUS2116</name>
</gene>
<dbReference type="AlphaFoldDB" id="A0A8S3YJJ0"/>
<dbReference type="OrthoDB" id="5975154at2759"/>
<keyword evidence="2" id="KW-1133">Transmembrane helix</keyword>
<feature type="compositionally biased region" description="Polar residues" evidence="1">
    <location>
        <begin position="248"/>
        <end position="257"/>
    </location>
</feature>
<reference evidence="3" key="1">
    <citation type="submission" date="2021-04" db="EMBL/GenBank/DDBJ databases">
        <authorList>
            <consortium name="Molecular Ecology Group"/>
        </authorList>
    </citation>
    <scope>NUCLEOTIDE SEQUENCE</scope>
</reference>
<feature type="transmembrane region" description="Helical" evidence="2">
    <location>
        <begin position="71"/>
        <end position="90"/>
    </location>
</feature>
<feature type="transmembrane region" description="Helical" evidence="2">
    <location>
        <begin position="43"/>
        <end position="65"/>
    </location>
</feature>
<dbReference type="InterPro" id="IPR036719">
    <property type="entry name" value="Neuro-gated_channel_TM_sf"/>
</dbReference>
<feature type="non-terminal residue" evidence="3">
    <location>
        <position position="1"/>
    </location>
</feature>